<evidence type="ECO:0000313" key="1">
    <source>
        <dbReference type="EMBL" id="EXU80715.1"/>
    </source>
</evidence>
<keyword evidence="2" id="KW-1185">Reference proteome</keyword>
<accession>A0A014P3M1</accession>
<dbReference type="Gene3D" id="3.90.1140.10">
    <property type="entry name" value="Cyclic phosphodiesterase"/>
    <property type="match status" value="1"/>
</dbReference>
<organism evidence="1 2">
    <name type="scientific">Comamonas aquatica DA1877</name>
    <dbReference type="NCBI Taxonomy" id="1457173"/>
    <lineage>
        <taxon>Bacteria</taxon>
        <taxon>Pseudomonadati</taxon>
        <taxon>Pseudomonadota</taxon>
        <taxon>Betaproteobacteria</taxon>
        <taxon>Burkholderiales</taxon>
        <taxon>Comamonadaceae</taxon>
        <taxon>Comamonas</taxon>
    </lineage>
</organism>
<dbReference type="Pfam" id="PF13563">
    <property type="entry name" value="2_5_RNA_ligase2"/>
    <property type="match status" value="1"/>
</dbReference>
<name>A0A014P3M1_9BURK</name>
<reference evidence="1 2" key="1">
    <citation type="submission" date="2014-01" db="EMBL/GenBank/DDBJ databases">
        <title>Interspecies Systems Biology Uncovers Metabolites Affecting C. elegans Gene Expression and Life History Traits.</title>
        <authorList>
            <person name="Watson E."/>
            <person name="Macneil L.T."/>
            <person name="Ritter A.D."/>
            <person name="Yilmaz L.S."/>
            <person name="Rosebrock A.P."/>
            <person name="Caudy A.A."/>
            <person name="Walhout A.J."/>
        </authorList>
    </citation>
    <scope>NUCLEOTIDE SEQUENCE [LARGE SCALE GENOMIC DNA]</scope>
    <source>
        <strain evidence="1 2">DA1877</strain>
    </source>
</reference>
<protein>
    <recommendedName>
        <fullName evidence="3">2'-5' RNA ligase</fullName>
    </recommendedName>
</protein>
<comment type="caution">
    <text evidence="1">The sequence shown here is derived from an EMBL/GenBank/DDBJ whole genome shotgun (WGS) entry which is preliminary data.</text>
</comment>
<evidence type="ECO:0008006" key="3">
    <source>
        <dbReference type="Google" id="ProtNLM"/>
    </source>
</evidence>
<evidence type="ECO:0000313" key="2">
    <source>
        <dbReference type="Proteomes" id="UP000020766"/>
    </source>
</evidence>
<dbReference type="PATRIC" id="fig|1457173.3.peg.1414"/>
<dbReference type="RefSeq" id="WP_043381850.1">
    <property type="nucleotide sequence ID" value="NZ_JBOK01000006.1"/>
</dbReference>
<dbReference type="Proteomes" id="UP000020766">
    <property type="component" value="Unassembled WGS sequence"/>
</dbReference>
<dbReference type="SUPFAM" id="SSF55144">
    <property type="entry name" value="LigT-like"/>
    <property type="match status" value="1"/>
</dbReference>
<gene>
    <name evidence="1" type="ORF">AX13_15750</name>
</gene>
<dbReference type="EMBL" id="JBOK01000006">
    <property type="protein sequence ID" value="EXU80715.1"/>
    <property type="molecule type" value="Genomic_DNA"/>
</dbReference>
<dbReference type="InterPro" id="IPR009097">
    <property type="entry name" value="Cyclic_Pdiesterase"/>
</dbReference>
<dbReference type="AlphaFoldDB" id="A0A014P3M1"/>
<sequence length="223" mass="24196">MPFDPPVFTQACEDRDFTEWHQGCAWCAVWVLWLRAPALAQRVQRARQALGPRLWPGYARQPHATVAYRGLMVEGAGPAAATFGVAQLRADIARLQHAPAWPRVLRVQGCGSFTTVPYLGLDPADAAALQPLHQALVPEPPAPAWHYVPHVTLGHYAQSVPMAPVLHTLQAALAGLAPLACAVPQLWLVRYRTHAIAGPLVAEGCLDLATRRYTALPGALLRP</sequence>
<proteinExistence type="predicted"/>